<name>A0ABV8PUJ8_9BACT</name>
<protein>
    <submittedName>
        <fullName evidence="2">Uncharacterized protein</fullName>
    </submittedName>
</protein>
<keyword evidence="3" id="KW-1185">Reference proteome</keyword>
<proteinExistence type="predicted"/>
<evidence type="ECO:0000313" key="2">
    <source>
        <dbReference type="EMBL" id="MFC4231573.1"/>
    </source>
</evidence>
<evidence type="ECO:0000313" key="3">
    <source>
        <dbReference type="Proteomes" id="UP001595906"/>
    </source>
</evidence>
<comment type="caution">
    <text evidence="2">The sequence shown here is derived from an EMBL/GenBank/DDBJ whole genome shotgun (WGS) entry which is preliminary data.</text>
</comment>
<dbReference type="InterPro" id="IPR015943">
    <property type="entry name" value="WD40/YVTN_repeat-like_dom_sf"/>
</dbReference>
<dbReference type="InterPro" id="IPR036278">
    <property type="entry name" value="Sialidase_sf"/>
</dbReference>
<evidence type="ECO:0000256" key="1">
    <source>
        <dbReference type="SAM" id="SignalP"/>
    </source>
</evidence>
<dbReference type="Proteomes" id="UP001595906">
    <property type="component" value="Unassembled WGS sequence"/>
</dbReference>
<organism evidence="2 3">
    <name type="scientific">Parasediminibacterium paludis</name>
    <dbReference type="NCBI Taxonomy" id="908966"/>
    <lineage>
        <taxon>Bacteria</taxon>
        <taxon>Pseudomonadati</taxon>
        <taxon>Bacteroidota</taxon>
        <taxon>Chitinophagia</taxon>
        <taxon>Chitinophagales</taxon>
        <taxon>Chitinophagaceae</taxon>
        <taxon>Parasediminibacterium</taxon>
    </lineage>
</organism>
<feature type="chain" id="PRO_5046870948" evidence="1">
    <location>
        <begin position="25"/>
        <end position="197"/>
    </location>
</feature>
<sequence>MKTILHSTCFLIILTAVLNPSAHAQTNNPKKSVLHLANGVSAPVGQNSSSNVTTFSTTTCDGNDVRIFPSPLPQSEVHISINKQNPNVLLLSANTFPISNSWQGAYWSTNANISWTGSDNLPNNAPGRGDPSTAFDANGNGYVATMSYPTGNINAEPNGYAIQRTTNNGTTWGTQVSGSGTINGLDKIMVAADDVPM</sequence>
<keyword evidence="1" id="KW-0732">Signal</keyword>
<dbReference type="Gene3D" id="2.130.10.10">
    <property type="entry name" value="YVTN repeat-like/Quinoprotein amine dehydrogenase"/>
    <property type="match status" value="1"/>
</dbReference>
<dbReference type="SUPFAM" id="SSF50939">
    <property type="entry name" value="Sialidases"/>
    <property type="match status" value="1"/>
</dbReference>
<accession>A0ABV8PUJ8</accession>
<dbReference type="EMBL" id="JBHSDC010000010">
    <property type="protein sequence ID" value="MFC4231573.1"/>
    <property type="molecule type" value="Genomic_DNA"/>
</dbReference>
<gene>
    <name evidence="2" type="ORF">ACFOW1_06715</name>
</gene>
<dbReference type="RefSeq" id="WP_379013098.1">
    <property type="nucleotide sequence ID" value="NZ_JBHSDC010000010.1"/>
</dbReference>
<reference evidence="3" key="1">
    <citation type="journal article" date="2019" name="Int. J. Syst. Evol. Microbiol.">
        <title>The Global Catalogue of Microorganisms (GCM) 10K type strain sequencing project: providing services to taxonomists for standard genome sequencing and annotation.</title>
        <authorList>
            <consortium name="The Broad Institute Genomics Platform"/>
            <consortium name="The Broad Institute Genome Sequencing Center for Infectious Disease"/>
            <person name="Wu L."/>
            <person name="Ma J."/>
        </authorList>
    </citation>
    <scope>NUCLEOTIDE SEQUENCE [LARGE SCALE GENOMIC DNA]</scope>
    <source>
        <strain evidence="3">CECT 8010</strain>
    </source>
</reference>
<feature type="signal peptide" evidence="1">
    <location>
        <begin position="1"/>
        <end position="24"/>
    </location>
</feature>